<evidence type="ECO:0000259" key="3">
    <source>
        <dbReference type="Pfam" id="PF13023"/>
    </source>
</evidence>
<dbReference type="InParanoid" id="A0A1X7UMP0"/>
<evidence type="ECO:0000256" key="1">
    <source>
        <dbReference type="ARBA" id="ARBA00022723"/>
    </source>
</evidence>
<proteinExistence type="predicted"/>
<dbReference type="InterPro" id="IPR039356">
    <property type="entry name" value="YfbR/HDDC2"/>
</dbReference>
<organism evidence="4">
    <name type="scientific">Amphimedon queenslandica</name>
    <name type="common">Sponge</name>
    <dbReference type="NCBI Taxonomy" id="400682"/>
    <lineage>
        <taxon>Eukaryota</taxon>
        <taxon>Metazoa</taxon>
        <taxon>Porifera</taxon>
        <taxon>Demospongiae</taxon>
        <taxon>Heteroscleromorpha</taxon>
        <taxon>Haplosclerida</taxon>
        <taxon>Niphatidae</taxon>
        <taxon>Amphimedon</taxon>
    </lineage>
</organism>
<dbReference type="PANTHER" id="PTHR11845:SF13">
    <property type="entry name" value="5'-DEOXYNUCLEOTIDASE HDDC2"/>
    <property type="match status" value="1"/>
</dbReference>
<accession>A0A1X7UMP0</accession>
<dbReference type="AlphaFoldDB" id="A0A1X7UMP0"/>
<evidence type="ECO:0000256" key="2">
    <source>
        <dbReference type="ARBA" id="ARBA00022801"/>
    </source>
</evidence>
<dbReference type="GO" id="GO:0002953">
    <property type="term" value="F:5'-deoxynucleotidase activity"/>
    <property type="evidence" value="ECO:0007669"/>
    <property type="project" value="InterPro"/>
</dbReference>
<dbReference type="SUPFAM" id="SSF109604">
    <property type="entry name" value="HD-domain/PDEase-like"/>
    <property type="match status" value="1"/>
</dbReference>
<keyword evidence="2" id="KW-0378">Hydrolase</keyword>
<dbReference type="Gene3D" id="1.10.3210.10">
    <property type="entry name" value="Hypothetical protein af1432"/>
    <property type="match status" value="1"/>
</dbReference>
<dbReference type="GO" id="GO:0046872">
    <property type="term" value="F:metal ion binding"/>
    <property type="evidence" value="ECO:0007669"/>
    <property type="project" value="UniProtKB-KW"/>
</dbReference>
<dbReference type="GO" id="GO:0005737">
    <property type="term" value="C:cytoplasm"/>
    <property type="evidence" value="ECO:0007669"/>
    <property type="project" value="TreeGrafter"/>
</dbReference>
<dbReference type="eggNOG" id="KOG3197">
    <property type="taxonomic scope" value="Eukaryota"/>
</dbReference>
<reference evidence="4" key="1">
    <citation type="submission" date="2017-05" db="UniProtKB">
        <authorList>
            <consortium name="EnsemblMetazoa"/>
        </authorList>
    </citation>
    <scope>IDENTIFICATION</scope>
</reference>
<name>A0A1X7UMP0_AMPQE</name>
<dbReference type="Pfam" id="PF13023">
    <property type="entry name" value="HD_3"/>
    <property type="match status" value="1"/>
</dbReference>
<dbReference type="InterPro" id="IPR006674">
    <property type="entry name" value="HD_domain"/>
</dbReference>
<dbReference type="OrthoDB" id="10254258at2759"/>
<feature type="domain" description="HD" evidence="3">
    <location>
        <begin position="32"/>
        <end position="134"/>
    </location>
</feature>
<dbReference type="EnsemblMetazoa" id="Aqu2.1.28677_001">
    <property type="protein sequence ID" value="Aqu2.1.28677_001"/>
    <property type="gene ID" value="Aqu2.1.28677"/>
</dbReference>
<protein>
    <recommendedName>
        <fullName evidence="3">HD domain-containing protein</fullName>
    </recommendedName>
</protein>
<sequence>MAEKDSDSLTEERKQEEQECIPNLFTFFKLCSKLKHLKRTGWVNHNVKEPETVAGHMYRMSLMSFLFSKDNSIDYNKCVKMSLVHDLAESIVGDLTPSCNVSKEEKHQREKDAMVKISELVPKEVGQELYSLWTVRL</sequence>
<dbReference type="PANTHER" id="PTHR11845">
    <property type="entry name" value="5'-DEOXYNUCLEOTIDASE HDDC2"/>
    <property type="match status" value="1"/>
</dbReference>
<evidence type="ECO:0000313" key="4">
    <source>
        <dbReference type="EnsemblMetazoa" id="Aqu2.1.28677_001"/>
    </source>
</evidence>
<dbReference type="STRING" id="400682.A0A1X7UMP0"/>
<keyword evidence="1" id="KW-0479">Metal-binding</keyword>